<dbReference type="InterPro" id="IPR036873">
    <property type="entry name" value="Rhodanese-like_dom_sf"/>
</dbReference>
<dbReference type="InterPro" id="IPR052367">
    <property type="entry name" value="Thiosulfate_ST/Rhodanese-like"/>
</dbReference>
<dbReference type="Pfam" id="PF00581">
    <property type="entry name" value="Rhodanese"/>
    <property type="match status" value="1"/>
</dbReference>
<feature type="domain" description="Rhodanese" evidence="1">
    <location>
        <begin position="16"/>
        <end position="102"/>
    </location>
</feature>
<dbReference type="PROSITE" id="PS50206">
    <property type="entry name" value="RHODANESE_3"/>
    <property type="match status" value="1"/>
</dbReference>
<keyword evidence="3" id="KW-1185">Reference proteome</keyword>
<dbReference type="InterPro" id="IPR001307">
    <property type="entry name" value="Thiosulphate_STrfase_CS"/>
</dbReference>
<dbReference type="PROSITE" id="PS00380">
    <property type="entry name" value="RHODANESE_1"/>
    <property type="match status" value="1"/>
</dbReference>
<name>A0ABT5SYZ6_9PSEU</name>
<dbReference type="Proteomes" id="UP001300763">
    <property type="component" value="Unassembled WGS sequence"/>
</dbReference>
<evidence type="ECO:0000313" key="3">
    <source>
        <dbReference type="Proteomes" id="UP001300763"/>
    </source>
</evidence>
<sequence length="104" mass="10713">MTTVRETSVDELAASGWEPGRLVDVRSTEEFDAGHVPGAHHVPLEDVLADPGRFGPEPVQMICQSGGRSAMAAEAVEQAGTPAVSVAGGTSAWIESGRAVDTSP</sequence>
<evidence type="ECO:0000259" key="1">
    <source>
        <dbReference type="PROSITE" id="PS50206"/>
    </source>
</evidence>
<dbReference type="EMBL" id="JAQZAO010000010">
    <property type="protein sequence ID" value="MDD7968081.1"/>
    <property type="molecule type" value="Genomic_DNA"/>
</dbReference>
<dbReference type="Gene3D" id="3.40.250.10">
    <property type="entry name" value="Rhodanese-like domain"/>
    <property type="match status" value="1"/>
</dbReference>
<reference evidence="2 3" key="1">
    <citation type="submission" date="2023-02" db="EMBL/GenBank/DDBJ databases">
        <title>Genome sequencing required for Actinomycetospora new species description.</title>
        <authorList>
            <person name="Saimee Y."/>
            <person name="Duangmal K."/>
        </authorList>
    </citation>
    <scope>NUCLEOTIDE SEQUENCE [LARGE SCALE GENOMIC DNA]</scope>
    <source>
        <strain evidence="2 3">DW7H6</strain>
    </source>
</reference>
<organism evidence="2 3">
    <name type="scientific">Actinomycetospora lemnae</name>
    <dbReference type="NCBI Taxonomy" id="3019891"/>
    <lineage>
        <taxon>Bacteria</taxon>
        <taxon>Bacillati</taxon>
        <taxon>Actinomycetota</taxon>
        <taxon>Actinomycetes</taxon>
        <taxon>Pseudonocardiales</taxon>
        <taxon>Pseudonocardiaceae</taxon>
        <taxon>Actinomycetospora</taxon>
    </lineage>
</organism>
<dbReference type="PANTHER" id="PTHR45431:SF3">
    <property type="entry name" value="RHODANESE-LIKE DOMAIN-CONTAINING PROTEIN 15, CHLOROPLASTIC"/>
    <property type="match status" value="1"/>
</dbReference>
<dbReference type="InterPro" id="IPR001763">
    <property type="entry name" value="Rhodanese-like_dom"/>
</dbReference>
<evidence type="ECO:0000313" key="2">
    <source>
        <dbReference type="EMBL" id="MDD7968081.1"/>
    </source>
</evidence>
<dbReference type="SUPFAM" id="SSF52821">
    <property type="entry name" value="Rhodanese/Cell cycle control phosphatase"/>
    <property type="match status" value="1"/>
</dbReference>
<protein>
    <submittedName>
        <fullName evidence="2">Rhodanese-like domain-containing protein</fullName>
    </submittedName>
</protein>
<dbReference type="RefSeq" id="WP_274202610.1">
    <property type="nucleotide sequence ID" value="NZ_JAQZAO010000010.1"/>
</dbReference>
<accession>A0ABT5SYZ6</accession>
<dbReference type="SMART" id="SM00450">
    <property type="entry name" value="RHOD"/>
    <property type="match status" value="1"/>
</dbReference>
<comment type="caution">
    <text evidence="2">The sequence shown here is derived from an EMBL/GenBank/DDBJ whole genome shotgun (WGS) entry which is preliminary data.</text>
</comment>
<proteinExistence type="predicted"/>
<dbReference type="PANTHER" id="PTHR45431">
    <property type="entry name" value="RHODANESE-LIKE DOMAIN-CONTAINING PROTEIN 15, CHLOROPLASTIC"/>
    <property type="match status" value="1"/>
</dbReference>
<gene>
    <name evidence="2" type="ORF">PGB27_22275</name>
</gene>
<dbReference type="CDD" id="cd00158">
    <property type="entry name" value="RHOD"/>
    <property type="match status" value="1"/>
</dbReference>